<dbReference type="SUPFAM" id="SSF102114">
    <property type="entry name" value="Radical SAM enzymes"/>
    <property type="match status" value="1"/>
</dbReference>
<dbReference type="NCBIfam" id="TIGR04085">
    <property type="entry name" value="rSAM_more_4Fe4S"/>
    <property type="match status" value="1"/>
</dbReference>
<dbReference type="Proteomes" id="UP000286137">
    <property type="component" value="Unassembled WGS sequence"/>
</dbReference>
<dbReference type="SFLD" id="SFLDS00029">
    <property type="entry name" value="Radical_SAM"/>
    <property type="match status" value="1"/>
</dbReference>
<dbReference type="InterPro" id="IPR013785">
    <property type="entry name" value="Aldolase_TIM"/>
</dbReference>
<evidence type="ECO:0000256" key="4">
    <source>
        <dbReference type="ARBA" id="ARBA00023014"/>
    </source>
</evidence>
<dbReference type="InterPro" id="IPR058240">
    <property type="entry name" value="rSAM_sf"/>
</dbReference>
<accession>A0A412C1V6</accession>
<dbReference type="PANTHER" id="PTHR11228">
    <property type="entry name" value="RADICAL SAM DOMAIN PROTEIN"/>
    <property type="match status" value="1"/>
</dbReference>
<feature type="domain" description="Radical SAM core" evidence="5">
    <location>
        <begin position="72"/>
        <end position="279"/>
    </location>
</feature>
<keyword evidence="3" id="KW-0408">Iron</keyword>
<evidence type="ECO:0000256" key="3">
    <source>
        <dbReference type="ARBA" id="ARBA00023004"/>
    </source>
</evidence>
<keyword evidence="1" id="KW-0949">S-adenosyl-L-methionine</keyword>
<gene>
    <name evidence="6" type="ORF">DWY88_09315</name>
</gene>
<dbReference type="EMBL" id="QRTJ01000016">
    <property type="protein sequence ID" value="RGQ67089.1"/>
    <property type="molecule type" value="Genomic_DNA"/>
</dbReference>
<evidence type="ECO:0000256" key="1">
    <source>
        <dbReference type="ARBA" id="ARBA00022691"/>
    </source>
</evidence>
<dbReference type="GO" id="GO:0003824">
    <property type="term" value="F:catalytic activity"/>
    <property type="evidence" value="ECO:0007669"/>
    <property type="project" value="InterPro"/>
</dbReference>
<dbReference type="GO" id="GO:0046872">
    <property type="term" value="F:metal ion binding"/>
    <property type="evidence" value="ECO:0007669"/>
    <property type="project" value="UniProtKB-KW"/>
</dbReference>
<dbReference type="InterPro" id="IPR007197">
    <property type="entry name" value="rSAM"/>
</dbReference>
<keyword evidence="4" id="KW-0411">Iron-sulfur</keyword>
<dbReference type="Gene3D" id="3.20.20.70">
    <property type="entry name" value="Aldolase class I"/>
    <property type="match status" value="1"/>
</dbReference>
<comment type="caution">
    <text evidence="6">The sequence shown here is derived from an EMBL/GenBank/DDBJ whole genome shotgun (WGS) entry which is preliminary data.</text>
</comment>
<dbReference type="AlphaFoldDB" id="A0A412C1V6"/>
<dbReference type="Pfam" id="PF04055">
    <property type="entry name" value="Radical_SAM"/>
    <property type="match status" value="1"/>
</dbReference>
<protein>
    <submittedName>
        <fullName evidence="6">Radical SAM protein</fullName>
    </submittedName>
</protein>
<dbReference type="PANTHER" id="PTHR11228:SF7">
    <property type="entry name" value="PQQA PEPTIDE CYCLASE"/>
    <property type="match status" value="1"/>
</dbReference>
<evidence type="ECO:0000313" key="6">
    <source>
        <dbReference type="EMBL" id="RGQ67089.1"/>
    </source>
</evidence>
<proteinExistence type="predicted"/>
<keyword evidence="2" id="KW-0479">Metal-binding</keyword>
<dbReference type="InterPro" id="IPR050377">
    <property type="entry name" value="Radical_SAM_PqqE_MftC-like"/>
</dbReference>
<evidence type="ECO:0000259" key="5">
    <source>
        <dbReference type="PROSITE" id="PS51918"/>
    </source>
</evidence>
<name>A0A412C1V6_MEDGN</name>
<dbReference type="GO" id="GO:0051536">
    <property type="term" value="F:iron-sulfur cluster binding"/>
    <property type="evidence" value="ECO:0007669"/>
    <property type="project" value="UniProtKB-KW"/>
</dbReference>
<sequence>MKGDIYAMESKMNEFIKITEGEKVALIDPVGKVCLGVSKRFADNLDKPEFQEKLFPVWKQQTEFVKEIENNHEKINTVYLMVTRKCNMNCDFCAISANDKLRPEKEFKLEDIQNKVIPFFQKNKPHKMILTGGEPLIKDQIVGIAKVLRNGLTCPITLQSNGLAITKELTEQLKGYIDEIDFSTMHMFGTPEKEQQLIKHIEMCQQAGIKVVLSFIYEKTNERELYRMIDIAAKYDVDVLFNIVSSVGRAKENSEILTDMEHLDMNLKIAKYILKQGYENKKIGGAFYQRIQVRNSCGGYGKVMAIFPEGDIYMCQCMEQNQVRMGNILSDEPQKILQELENLLEKDEIKRLFCAEYKEICKECDYRYICGGRCMASEEPYDYRCIFLKAVLNYVLFYYDSKANRRKNLEIYIAYMEEVKRRWEEESNEEEKRAI</sequence>
<dbReference type="SFLD" id="SFLDG01067">
    <property type="entry name" value="SPASM/twitch_domain_containing"/>
    <property type="match status" value="1"/>
</dbReference>
<reference evidence="6 7" key="1">
    <citation type="submission" date="2018-08" db="EMBL/GenBank/DDBJ databases">
        <title>A genome reference for cultivated species of the human gut microbiota.</title>
        <authorList>
            <person name="Zou Y."/>
            <person name="Xue W."/>
            <person name="Luo G."/>
        </authorList>
    </citation>
    <scope>NUCLEOTIDE SEQUENCE [LARGE SCALE GENOMIC DNA]</scope>
    <source>
        <strain evidence="6 7">AF27-4BH</strain>
    </source>
</reference>
<evidence type="ECO:0000313" key="7">
    <source>
        <dbReference type="Proteomes" id="UP000286137"/>
    </source>
</evidence>
<dbReference type="PROSITE" id="PS51918">
    <property type="entry name" value="RADICAL_SAM"/>
    <property type="match status" value="1"/>
</dbReference>
<dbReference type="InterPro" id="IPR023885">
    <property type="entry name" value="4Fe4S-binding_SPASM_dom"/>
</dbReference>
<evidence type="ECO:0000256" key="2">
    <source>
        <dbReference type="ARBA" id="ARBA00022723"/>
    </source>
</evidence>
<dbReference type="CDD" id="cd01335">
    <property type="entry name" value="Radical_SAM"/>
    <property type="match status" value="1"/>
</dbReference>
<organism evidence="6 7">
    <name type="scientific">Mediterraneibacter gnavus</name>
    <name type="common">Ruminococcus gnavus</name>
    <dbReference type="NCBI Taxonomy" id="33038"/>
    <lineage>
        <taxon>Bacteria</taxon>
        <taxon>Bacillati</taxon>
        <taxon>Bacillota</taxon>
        <taxon>Clostridia</taxon>
        <taxon>Lachnospirales</taxon>
        <taxon>Lachnospiraceae</taxon>
        <taxon>Mediterraneibacter</taxon>
    </lineage>
</organism>